<dbReference type="OMA" id="GKANDCP"/>
<dbReference type="Proteomes" id="UP000007014">
    <property type="component" value="Chromosome 9"/>
</dbReference>
<dbReference type="GeneID" id="16993646"/>
<dbReference type="SUPFAM" id="SSF56925">
    <property type="entry name" value="OMPA-like"/>
    <property type="match status" value="1"/>
</dbReference>
<evidence type="ECO:0000313" key="7">
    <source>
        <dbReference type="EMBL" id="BAM80144.1"/>
    </source>
</evidence>
<dbReference type="GO" id="GO:0009523">
    <property type="term" value="C:photosystem II"/>
    <property type="evidence" value="ECO:0007669"/>
    <property type="project" value="UniProtKB-KW"/>
</dbReference>
<dbReference type="AlphaFoldDB" id="A0A125YL28"/>
<evidence type="ECO:0000256" key="6">
    <source>
        <dbReference type="ARBA" id="ARBA00023276"/>
    </source>
</evidence>
<organism evidence="7 8">
    <name type="scientific">Cyanidioschyzon merolae (strain NIES-3377 / 10D)</name>
    <name type="common">Unicellular red alga</name>
    <dbReference type="NCBI Taxonomy" id="280699"/>
    <lineage>
        <taxon>Eukaryota</taxon>
        <taxon>Rhodophyta</taxon>
        <taxon>Bangiophyceae</taxon>
        <taxon>Cyanidiales</taxon>
        <taxon>Cyanidiaceae</taxon>
        <taxon>Cyanidioschyzon</taxon>
    </lineage>
</organism>
<evidence type="ECO:0000256" key="1">
    <source>
        <dbReference type="ARBA" id="ARBA00004370"/>
    </source>
</evidence>
<accession>A0A125YL28</accession>
<keyword evidence="6" id="KW-0604">Photosystem II</keyword>
<reference evidence="7 8" key="2">
    <citation type="journal article" date="2007" name="BMC Biol.">
        <title>A 100%-complete sequence reveals unusually simple genomic features in the hot-spring red alga Cyanidioschyzon merolae.</title>
        <authorList>
            <person name="Nozaki H."/>
            <person name="Takano H."/>
            <person name="Misumi O."/>
            <person name="Terasawa K."/>
            <person name="Matsuzaki M."/>
            <person name="Maruyama S."/>
            <person name="Nishida K."/>
            <person name="Yagisawa F."/>
            <person name="Yoshida Y."/>
            <person name="Fujiwara T."/>
            <person name="Takio S."/>
            <person name="Tamura K."/>
            <person name="Chung S.J."/>
            <person name="Nakamura S."/>
            <person name="Kuroiwa H."/>
            <person name="Tanaka K."/>
            <person name="Sato N."/>
            <person name="Kuroiwa T."/>
        </authorList>
    </citation>
    <scope>NUCLEOTIDE SEQUENCE [LARGE SCALE GENOMIC DNA]</scope>
    <source>
        <strain evidence="7 8">10D</strain>
    </source>
</reference>
<dbReference type="InterPro" id="IPR011250">
    <property type="entry name" value="OMP/PagP_B-barrel"/>
</dbReference>
<sequence>MLGFVSGTASLTKKRGGRSAQACGSAVTRLRLQAGEPQPVLAKGRLPSVTAFAAAVLLAAATHSAVLEPVQALTAQDVRQLSYEQVKGTGLANRCPEVVSSKGKISLDKTKKYKVVDLCLEPKQFLVEEEVGRRRGESKREFVDTKLMTRATYTLANIEGELVNENGTWKFIEKDGMDYAATTVQIPGGERVPFLFSIKKLVASLNNADDGISTSTELGGEFKVPSYRTGMFLDPKGRGMANGYDMAVALPALEADGAVGQEVLRKENDKVFQETSGRIELAVNKVDPTSNEIGGVFVSEQLSDTDMGAKEPKKLLLKGVFYARILPSD</sequence>
<keyword evidence="8" id="KW-1185">Reference proteome</keyword>
<dbReference type="EMBL" id="AP006491">
    <property type="protein sequence ID" value="BAM80144.1"/>
    <property type="molecule type" value="Genomic_DNA"/>
</dbReference>
<keyword evidence="5" id="KW-0472">Membrane</keyword>
<evidence type="ECO:0000313" key="8">
    <source>
        <dbReference type="Proteomes" id="UP000007014"/>
    </source>
</evidence>
<gene>
    <name evidence="7" type="ORF">CYME_CMI290C</name>
</gene>
<evidence type="ECO:0000256" key="3">
    <source>
        <dbReference type="ARBA" id="ARBA00022531"/>
    </source>
</evidence>
<reference evidence="7 8" key="1">
    <citation type="journal article" date="2004" name="Nature">
        <title>Genome sequence of the ultrasmall unicellular red alga Cyanidioschyzon merolae 10D.</title>
        <authorList>
            <person name="Matsuzaki M."/>
            <person name="Misumi O."/>
            <person name="Shin-i T."/>
            <person name="Maruyama S."/>
            <person name="Takahara M."/>
            <person name="Miyagishima S."/>
            <person name="Mori T."/>
            <person name="Nishida K."/>
            <person name="Yagisawa F."/>
            <person name="Nishida K."/>
            <person name="Yoshida Y."/>
            <person name="Nishimura Y."/>
            <person name="Nakao S."/>
            <person name="Kobayashi T."/>
            <person name="Momoyama Y."/>
            <person name="Higashiyama T."/>
            <person name="Minoda A."/>
            <person name="Sano M."/>
            <person name="Nomoto H."/>
            <person name="Oishi K."/>
            <person name="Hayashi H."/>
            <person name="Ohta F."/>
            <person name="Nishizaka S."/>
            <person name="Haga S."/>
            <person name="Miura S."/>
            <person name="Morishita T."/>
            <person name="Kabeya Y."/>
            <person name="Terasawa K."/>
            <person name="Suzuki Y."/>
            <person name="Ishii Y."/>
            <person name="Asakawa S."/>
            <person name="Takano H."/>
            <person name="Ohta N."/>
            <person name="Kuroiwa H."/>
            <person name="Tanaka K."/>
            <person name="Shimizu N."/>
            <person name="Sugano S."/>
            <person name="Sato N."/>
            <person name="Nozaki H."/>
            <person name="Ogasawara N."/>
            <person name="Kohara Y."/>
            <person name="Kuroiwa T."/>
        </authorList>
    </citation>
    <scope>NUCLEOTIDE SEQUENCE [LARGE SCALE GENOMIC DNA]</scope>
    <source>
        <strain evidence="7 8">10D</strain>
    </source>
</reference>
<evidence type="ECO:0000256" key="4">
    <source>
        <dbReference type="ARBA" id="ARBA00023078"/>
    </source>
</evidence>
<dbReference type="PANTHER" id="PTHR34058">
    <property type="entry name" value="OXYGEN-EVOLVING ENHANCER PROTEIN 1-2, CHLOROPLASTIC"/>
    <property type="match status" value="1"/>
</dbReference>
<dbReference type="OrthoDB" id="2860at2759"/>
<dbReference type="RefSeq" id="XP_005536430.1">
    <property type="nucleotide sequence ID" value="XM_005536373.1"/>
</dbReference>
<dbReference type="Pfam" id="PF01716">
    <property type="entry name" value="MSP"/>
    <property type="match status" value="1"/>
</dbReference>
<dbReference type="Gene3D" id="3.30.2050.10">
    <property type="entry name" value="photosynthetic oxygen evolving center domain"/>
    <property type="match status" value="1"/>
</dbReference>
<keyword evidence="4" id="KW-0793">Thylakoid</keyword>
<comment type="subcellular location">
    <subcellularLocation>
        <location evidence="1">Membrane</location>
    </subcellularLocation>
</comment>
<dbReference type="GO" id="GO:0010207">
    <property type="term" value="P:photosystem II assembly"/>
    <property type="evidence" value="ECO:0007669"/>
    <property type="project" value="InterPro"/>
</dbReference>
<evidence type="ECO:0000256" key="2">
    <source>
        <dbReference type="ARBA" id="ARBA00009838"/>
    </source>
</evidence>
<protein>
    <submittedName>
        <fullName evidence="7">Manganese-stabilzing protein</fullName>
    </submittedName>
</protein>
<comment type="similarity">
    <text evidence="2">Belongs to the PsbO family.</text>
</comment>
<name>A0A125YL28_CYAM1</name>
<dbReference type="InterPro" id="IPR002628">
    <property type="entry name" value="PsbO"/>
</dbReference>
<dbReference type="GO" id="GO:0042549">
    <property type="term" value="P:photosystem II stabilization"/>
    <property type="evidence" value="ECO:0007669"/>
    <property type="project" value="InterPro"/>
</dbReference>
<dbReference type="Gramene" id="CMI290CT">
    <property type="protein sequence ID" value="CMI290CT"/>
    <property type="gene ID" value="CMI290C"/>
</dbReference>
<keyword evidence="3" id="KW-0602">Photosynthesis</keyword>
<dbReference type="KEGG" id="cme:CYME_CMI290C"/>
<proteinExistence type="inferred from homology"/>
<dbReference type="eggNOG" id="ENOG502QRXA">
    <property type="taxonomic scope" value="Eukaryota"/>
</dbReference>
<evidence type="ECO:0000256" key="5">
    <source>
        <dbReference type="ARBA" id="ARBA00023136"/>
    </source>
</evidence>
<dbReference type="Gene3D" id="2.40.160.30">
    <property type="entry name" value="Photosystem II, cytochrome c-550 precursor"/>
    <property type="match status" value="1"/>
</dbReference>
<dbReference type="STRING" id="280699.A0A125YL28"/>